<dbReference type="InterPro" id="IPR052509">
    <property type="entry name" value="Metal_resp_DNA-bind_regulator"/>
</dbReference>
<sequence length="128" mass="13857">MLASPDVDQERRSQWLRGVLDMCVLAMVSSGESYGYRLVQAMEQAGLGPIKGGTLYPVLLRLESTGLVATDWRHGPSGPARKYYRITGAGQAALRQAMLDWQAFSSDVTAILRNGNAILQKGAEGQST</sequence>
<accession>A0ABP9RQK8</accession>
<dbReference type="InterPro" id="IPR036388">
    <property type="entry name" value="WH-like_DNA-bd_sf"/>
</dbReference>
<name>A0ABP9RQK8_9ACTN</name>
<dbReference type="Gene3D" id="1.10.10.10">
    <property type="entry name" value="Winged helix-like DNA-binding domain superfamily/Winged helix DNA-binding domain"/>
    <property type="match status" value="1"/>
</dbReference>
<protein>
    <submittedName>
        <fullName evidence="2">PadR family transcriptional regulator</fullName>
    </submittedName>
</protein>
<keyword evidence="3" id="KW-1185">Reference proteome</keyword>
<reference evidence="3" key="1">
    <citation type="journal article" date="2019" name="Int. J. Syst. Evol. Microbiol.">
        <title>The Global Catalogue of Microorganisms (GCM) 10K type strain sequencing project: providing services to taxonomists for standard genome sequencing and annotation.</title>
        <authorList>
            <consortium name="The Broad Institute Genomics Platform"/>
            <consortium name="The Broad Institute Genome Sequencing Center for Infectious Disease"/>
            <person name="Wu L."/>
            <person name="Ma J."/>
        </authorList>
    </citation>
    <scope>NUCLEOTIDE SEQUENCE [LARGE SCALE GENOMIC DNA]</scope>
    <source>
        <strain evidence="3">JCM 18304</strain>
    </source>
</reference>
<evidence type="ECO:0000259" key="1">
    <source>
        <dbReference type="Pfam" id="PF03551"/>
    </source>
</evidence>
<dbReference type="Proteomes" id="UP001501570">
    <property type="component" value="Unassembled WGS sequence"/>
</dbReference>
<dbReference type="PANTHER" id="PTHR33169:SF14">
    <property type="entry name" value="TRANSCRIPTIONAL REGULATOR RV3488"/>
    <property type="match status" value="1"/>
</dbReference>
<organism evidence="2 3">
    <name type="scientific">Rugosimonospora acidiphila</name>
    <dbReference type="NCBI Taxonomy" id="556531"/>
    <lineage>
        <taxon>Bacteria</taxon>
        <taxon>Bacillati</taxon>
        <taxon>Actinomycetota</taxon>
        <taxon>Actinomycetes</taxon>
        <taxon>Micromonosporales</taxon>
        <taxon>Micromonosporaceae</taxon>
        <taxon>Rugosimonospora</taxon>
    </lineage>
</organism>
<evidence type="ECO:0000313" key="3">
    <source>
        <dbReference type="Proteomes" id="UP001501570"/>
    </source>
</evidence>
<dbReference type="SUPFAM" id="SSF46785">
    <property type="entry name" value="Winged helix' DNA-binding domain"/>
    <property type="match status" value="1"/>
</dbReference>
<dbReference type="Pfam" id="PF03551">
    <property type="entry name" value="PadR"/>
    <property type="match status" value="1"/>
</dbReference>
<dbReference type="InterPro" id="IPR005149">
    <property type="entry name" value="Tscrpt_reg_PadR_N"/>
</dbReference>
<evidence type="ECO:0000313" key="2">
    <source>
        <dbReference type="EMBL" id="GAA5184733.1"/>
    </source>
</evidence>
<dbReference type="InterPro" id="IPR036390">
    <property type="entry name" value="WH_DNA-bd_sf"/>
</dbReference>
<dbReference type="PANTHER" id="PTHR33169">
    <property type="entry name" value="PADR-FAMILY TRANSCRIPTIONAL REGULATOR"/>
    <property type="match status" value="1"/>
</dbReference>
<proteinExistence type="predicted"/>
<gene>
    <name evidence="2" type="ORF">GCM10023322_26870</name>
</gene>
<feature type="domain" description="Transcription regulator PadR N-terminal" evidence="1">
    <location>
        <begin position="24"/>
        <end position="95"/>
    </location>
</feature>
<comment type="caution">
    <text evidence="2">The sequence shown here is derived from an EMBL/GenBank/DDBJ whole genome shotgun (WGS) entry which is preliminary data.</text>
</comment>
<dbReference type="EMBL" id="BAABJQ010000006">
    <property type="protein sequence ID" value="GAA5184733.1"/>
    <property type="molecule type" value="Genomic_DNA"/>
</dbReference>